<proteinExistence type="inferred from homology"/>
<dbReference type="InterPro" id="IPR057596">
    <property type="entry name" value="RDRP_core"/>
</dbReference>
<organism evidence="14 15">
    <name type="scientific">Citrus x changshan-huyou</name>
    <dbReference type="NCBI Taxonomy" id="2935761"/>
    <lineage>
        <taxon>Eukaryota</taxon>
        <taxon>Viridiplantae</taxon>
        <taxon>Streptophyta</taxon>
        <taxon>Embryophyta</taxon>
        <taxon>Tracheophyta</taxon>
        <taxon>Spermatophyta</taxon>
        <taxon>Magnoliopsida</taxon>
        <taxon>eudicotyledons</taxon>
        <taxon>Gunneridae</taxon>
        <taxon>Pentapetalae</taxon>
        <taxon>rosids</taxon>
        <taxon>malvids</taxon>
        <taxon>Sapindales</taxon>
        <taxon>Rutaceae</taxon>
        <taxon>Aurantioideae</taxon>
        <taxon>Citrus</taxon>
    </lineage>
</organism>
<keyword evidence="2 8" id="KW-0696">RNA-directed RNA polymerase</keyword>
<evidence type="ECO:0000313" key="14">
    <source>
        <dbReference type="EMBL" id="KAK9199276.1"/>
    </source>
</evidence>
<feature type="domain" description="RDRP core" evidence="9">
    <location>
        <begin position="460"/>
        <end position="579"/>
    </location>
</feature>
<keyword evidence="6 8" id="KW-0943">RNA-mediated gene silencing</keyword>
<dbReference type="InterPro" id="IPR057590">
    <property type="entry name" value="PH_RDR1/2-like"/>
</dbReference>
<evidence type="ECO:0000259" key="10">
    <source>
        <dbReference type="Pfam" id="PF24823"/>
    </source>
</evidence>
<evidence type="ECO:0000256" key="1">
    <source>
        <dbReference type="ARBA" id="ARBA00005762"/>
    </source>
</evidence>
<dbReference type="PANTHER" id="PTHR23079">
    <property type="entry name" value="RNA-DEPENDENT RNA POLYMERASE"/>
    <property type="match status" value="1"/>
</dbReference>
<dbReference type="AlphaFoldDB" id="A0AAP0M5Q8"/>
<feature type="domain" description="RDRP helical" evidence="12">
    <location>
        <begin position="409"/>
        <end position="446"/>
    </location>
</feature>
<dbReference type="Proteomes" id="UP001428341">
    <property type="component" value="Unassembled WGS sequence"/>
</dbReference>
<keyword evidence="4 8" id="KW-0548">Nucleotidyltransferase</keyword>
<evidence type="ECO:0000256" key="4">
    <source>
        <dbReference type="ARBA" id="ARBA00022695"/>
    </source>
</evidence>
<reference evidence="14 15" key="1">
    <citation type="submission" date="2024-05" db="EMBL/GenBank/DDBJ databases">
        <title>Haplotype-resolved chromosome-level genome assembly of Huyou (Citrus changshanensis).</title>
        <authorList>
            <person name="Miao C."/>
            <person name="Chen W."/>
            <person name="Wu Y."/>
            <person name="Wang L."/>
            <person name="Zhao S."/>
            <person name="Grierson D."/>
            <person name="Xu C."/>
            <person name="Chen K."/>
        </authorList>
    </citation>
    <scope>NUCLEOTIDE SEQUENCE [LARGE SCALE GENOMIC DNA]</scope>
    <source>
        <strain evidence="14">01-14</strain>
        <tissue evidence="14">Leaf</tissue>
    </source>
</reference>
<feature type="domain" description="RDRP C-terminal head" evidence="13">
    <location>
        <begin position="737"/>
        <end position="827"/>
    </location>
</feature>
<sequence>MPKKISLYGFASHVSARAVKEFLEGHTGEGTVSDVEVGQNKGSRAHAIVEFTTVEAAELIKCLARVRLCYGNSYLKASDAQKRTPHYAKRGIPHYQLGDDLKLNFGCHISKDKFSVLWSQENVSVKLCSDIRKFEFFLSYESVDYKLELSYESIWQIELHRPRGHPAKYLVIQNEIHRVREVDFAPSSSIEQSSDICLELPSRAHIPKALKDFFYYKESPVQFTLVPAVEEFLEGHTGEGTVSNVEVGQNKCSIAHAIVEFKTVEAAELIKCLARERLCYGNSYLKASDAKRRTPHYKLGEDLKLNFGCQISTDKFSVFWSQENVSVKLCSDLRKFGFFLSYESVDYKLELSYESIWQIELHRPSGHSVKALIPKALKDFFHYKESLVQFTLVPGSVFSCNSDLVPMISPTHGIQLPFKILFKVNSLLQHGCISGLALDAKFFRLVDPNDGLIYVNKILVTPSKVYFCGPEISLSNRVVRSYPDEIDNFLRLSVVDEDLVIGDKKFETPAFSNSQERENSLWMFASRPELTAADVRERMRDFREIKNVTKYTSRLGQPFASSRDALHVDSSDIEIIPDVEPDAGPFLSMMLQTFQASNLLDLRTRARIFIYNGLAIMGCLDETGTLEYGQDHDLIPPLQFQPTAYTPAPEKILARDDVEEYFADYIVNDSLGIICNAHVVYAYSEPDKAMSNRCPDLVKLSSIIGDFQNWSSSHNTQSTTRQDICRLYGEARQNLFYDTDMEVNGFKEVAMQFDGFKYRTEYDNKLGNLMDYYGIKTEAEMLSRCIMEMAKSFDKKRDLEAISFSVRSLRKEARAWFNKKKNDSDSSHKDV</sequence>
<dbReference type="GO" id="GO:0030422">
    <property type="term" value="P:siRNA processing"/>
    <property type="evidence" value="ECO:0007669"/>
    <property type="project" value="TreeGrafter"/>
</dbReference>
<feature type="domain" description="RDR1/2-like RRM" evidence="11">
    <location>
        <begin position="6"/>
        <end position="81"/>
    </location>
</feature>
<dbReference type="Pfam" id="PF26252">
    <property type="entry name" value="RdRP_helical"/>
    <property type="match status" value="1"/>
</dbReference>
<dbReference type="PANTHER" id="PTHR23079:SF1">
    <property type="entry name" value="RNA-DEPENDENT RNA POLYMERASE 1"/>
    <property type="match status" value="1"/>
</dbReference>
<dbReference type="InterPro" id="IPR058752">
    <property type="entry name" value="RDRP_C_head"/>
</dbReference>
<gene>
    <name evidence="14" type="ORF">WN944_014464</name>
</gene>
<feature type="domain" description="RDRP core" evidence="9">
    <location>
        <begin position="632"/>
        <end position="707"/>
    </location>
</feature>
<evidence type="ECO:0000259" key="12">
    <source>
        <dbReference type="Pfam" id="PF26252"/>
    </source>
</evidence>
<evidence type="ECO:0000256" key="5">
    <source>
        <dbReference type="ARBA" id="ARBA00022884"/>
    </source>
</evidence>
<feature type="domain" description="RDR1/2-like RRM" evidence="11">
    <location>
        <begin position="229"/>
        <end position="291"/>
    </location>
</feature>
<name>A0AAP0M5Q8_9ROSI</name>
<dbReference type="EC" id="2.7.7.48" evidence="8"/>
<comment type="catalytic activity">
    <reaction evidence="7 8">
        <text>RNA(n) + a ribonucleoside 5'-triphosphate = RNA(n+1) + diphosphate</text>
        <dbReference type="Rhea" id="RHEA:21248"/>
        <dbReference type="Rhea" id="RHEA-COMP:14527"/>
        <dbReference type="Rhea" id="RHEA-COMP:17342"/>
        <dbReference type="ChEBI" id="CHEBI:33019"/>
        <dbReference type="ChEBI" id="CHEBI:61557"/>
        <dbReference type="ChEBI" id="CHEBI:140395"/>
        <dbReference type="EC" id="2.7.7.48"/>
    </reaction>
</comment>
<dbReference type="GO" id="GO:0031380">
    <property type="term" value="C:nuclear RNA-directed RNA polymerase complex"/>
    <property type="evidence" value="ECO:0007669"/>
    <property type="project" value="TreeGrafter"/>
</dbReference>
<comment type="function">
    <text evidence="8">Probably involved in the RNA silencing pathway and required for the generation of small interfering RNAs (siRNAs).</text>
</comment>
<evidence type="ECO:0000259" key="13">
    <source>
        <dbReference type="Pfam" id="PF26253"/>
    </source>
</evidence>
<feature type="domain" description="RDR1/2-like PH-like" evidence="10">
    <location>
        <begin position="103"/>
        <end position="173"/>
    </location>
</feature>
<dbReference type="Pfam" id="PF05183">
    <property type="entry name" value="RdRP"/>
    <property type="match status" value="3"/>
</dbReference>
<comment type="similarity">
    <text evidence="1 8">Belongs to the RdRP family.</text>
</comment>
<comment type="caution">
    <text evidence="14">The sequence shown here is derived from an EMBL/GenBank/DDBJ whole genome shotgun (WGS) entry which is preliminary data.</text>
</comment>
<protein>
    <recommendedName>
        <fullName evidence="8">RNA-dependent RNA polymerase</fullName>
        <ecNumber evidence="8">2.7.7.48</ecNumber>
    </recommendedName>
</protein>
<evidence type="ECO:0000259" key="9">
    <source>
        <dbReference type="Pfam" id="PF05183"/>
    </source>
</evidence>
<dbReference type="InterPro" id="IPR058751">
    <property type="entry name" value="RDRP_helical"/>
</dbReference>
<accession>A0AAP0M5Q8</accession>
<dbReference type="InterPro" id="IPR058763">
    <property type="entry name" value="RRM_RDR1/2-like"/>
</dbReference>
<keyword evidence="3 8" id="KW-0808">Transferase</keyword>
<dbReference type="GO" id="GO:0003723">
    <property type="term" value="F:RNA binding"/>
    <property type="evidence" value="ECO:0007669"/>
    <property type="project" value="UniProtKB-KW"/>
</dbReference>
<feature type="domain" description="RDR1/2-like PH-like" evidence="10">
    <location>
        <begin position="176"/>
        <end position="222"/>
    </location>
</feature>
<feature type="domain" description="RDR1/2-like PH-like" evidence="10">
    <location>
        <begin position="305"/>
        <end position="373"/>
    </location>
</feature>
<dbReference type="EMBL" id="JBCGBO010000005">
    <property type="protein sequence ID" value="KAK9199276.1"/>
    <property type="molecule type" value="Genomic_DNA"/>
</dbReference>
<feature type="domain" description="RDRP core" evidence="9">
    <location>
        <begin position="584"/>
        <end position="630"/>
    </location>
</feature>
<evidence type="ECO:0000256" key="6">
    <source>
        <dbReference type="ARBA" id="ARBA00023158"/>
    </source>
</evidence>
<dbReference type="GO" id="GO:0003968">
    <property type="term" value="F:RNA-directed RNA polymerase activity"/>
    <property type="evidence" value="ECO:0007669"/>
    <property type="project" value="UniProtKB-KW"/>
</dbReference>
<dbReference type="Pfam" id="PF26250">
    <property type="entry name" value="RRM_RdRP1_2"/>
    <property type="match status" value="2"/>
</dbReference>
<dbReference type="Pfam" id="PF24823">
    <property type="entry name" value="PH_RDR2"/>
    <property type="match status" value="3"/>
</dbReference>
<dbReference type="InterPro" id="IPR007855">
    <property type="entry name" value="RDRP"/>
</dbReference>
<evidence type="ECO:0000313" key="15">
    <source>
        <dbReference type="Proteomes" id="UP001428341"/>
    </source>
</evidence>
<dbReference type="Pfam" id="PF26253">
    <property type="entry name" value="RdRP_head"/>
    <property type="match status" value="1"/>
</dbReference>
<evidence type="ECO:0000259" key="11">
    <source>
        <dbReference type="Pfam" id="PF26250"/>
    </source>
</evidence>
<keyword evidence="15" id="KW-1185">Reference proteome</keyword>
<evidence type="ECO:0000256" key="7">
    <source>
        <dbReference type="ARBA" id="ARBA00048744"/>
    </source>
</evidence>
<evidence type="ECO:0000256" key="3">
    <source>
        <dbReference type="ARBA" id="ARBA00022679"/>
    </source>
</evidence>
<keyword evidence="5 8" id="KW-0694">RNA-binding</keyword>
<evidence type="ECO:0000256" key="8">
    <source>
        <dbReference type="RuleBase" id="RU363098"/>
    </source>
</evidence>
<evidence type="ECO:0000256" key="2">
    <source>
        <dbReference type="ARBA" id="ARBA00022484"/>
    </source>
</evidence>